<keyword evidence="3" id="KW-0813">Transport</keyword>
<feature type="transmembrane region" description="Helical" evidence="8">
    <location>
        <begin position="192"/>
        <end position="213"/>
    </location>
</feature>
<feature type="transmembrane region" description="Helical" evidence="8">
    <location>
        <begin position="101"/>
        <end position="118"/>
    </location>
</feature>
<dbReference type="AlphaFoldDB" id="A0A923ECY4"/>
<evidence type="ECO:0000256" key="8">
    <source>
        <dbReference type="SAM" id="Phobius"/>
    </source>
</evidence>
<dbReference type="FunFam" id="1.10.3470.10:FF:000001">
    <property type="entry name" value="Vitamin B12 ABC transporter permease BtuC"/>
    <property type="match status" value="1"/>
</dbReference>
<comment type="similarity">
    <text evidence="2">Belongs to the binding-protein-dependent transport system permease family. FecCD subfamily.</text>
</comment>
<keyword evidence="5 8" id="KW-0812">Transmembrane</keyword>
<proteinExistence type="inferred from homology"/>
<evidence type="ECO:0000256" key="1">
    <source>
        <dbReference type="ARBA" id="ARBA00004651"/>
    </source>
</evidence>
<evidence type="ECO:0000256" key="2">
    <source>
        <dbReference type="ARBA" id="ARBA00007935"/>
    </source>
</evidence>
<organism evidence="9 10">
    <name type="scientific">Clostridium tetanomorphum</name>
    <dbReference type="NCBI Taxonomy" id="1553"/>
    <lineage>
        <taxon>Bacteria</taxon>
        <taxon>Bacillati</taxon>
        <taxon>Bacillota</taxon>
        <taxon>Clostridia</taxon>
        <taxon>Eubacteriales</taxon>
        <taxon>Clostridiaceae</taxon>
        <taxon>Clostridium</taxon>
    </lineage>
</organism>
<evidence type="ECO:0000313" key="9">
    <source>
        <dbReference type="EMBL" id="MBC2398208.1"/>
    </source>
</evidence>
<dbReference type="PANTHER" id="PTHR30472:SF25">
    <property type="entry name" value="ABC TRANSPORTER PERMEASE PROTEIN MJ0876-RELATED"/>
    <property type="match status" value="1"/>
</dbReference>
<evidence type="ECO:0000256" key="5">
    <source>
        <dbReference type="ARBA" id="ARBA00022692"/>
    </source>
</evidence>
<gene>
    <name evidence="9" type="ORF">HGG79_10530</name>
</gene>
<comment type="caution">
    <text evidence="9">The sequence shown here is derived from an EMBL/GenBank/DDBJ whole genome shotgun (WGS) entry which is preliminary data.</text>
</comment>
<dbReference type="RefSeq" id="WP_085058992.1">
    <property type="nucleotide sequence ID" value="NZ_JAAZWO010000011.1"/>
</dbReference>
<dbReference type="SUPFAM" id="SSF81345">
    <property type="entry name" value="ABC transporter involved in vitamin B12 uptake, BtuC"/>
    <property type="match status" value="1"/>
</dbReference>
<accession>A0A923ECY4</accession>
<comment type="subcellular location">
    <subcellularLocation>
        <location evidence="1">Cell membrane</location>
        <topology evidence="1">Multi-pass membrane protein</topology>
    </subcellularLocation>
</comment>
<feature type="transmembrane region" description="Helical" evidence="8">
    <location>
        <begin position="327"/>
        <end position="347"/>
    </location>
</feature>
<dbReference type="CDD" id="cd06550">
    <property type="entry name" value="TM_ABC_iron-siderophores_like"/>
    <property type="match status" value="1"/>
</dbReference>
<feature type="transmembrane region" description="Helical" evidence="8">
    <location>
        <begin position="160"/>
        <end position="180"/>
    </location>
</feature>
<name>A0A923ECY4_CLOTT</name>
<keyword evidence="4" id="KW-1003">Cell membrane</keyword>
<dbReference type="GO" id="GO:0022857">
    <property type="term" value="F:transmembrane transporter activity"/>
    <property type="evidence" value="ECO:0007669"/>
    <property type="project" value="InterPro"/>
</dbReference>
<dbReference type="Gene3D" id="1.10.3470.10">
    <property type="entry name" value="ABC transporter involved in vitamin B12 uptake, BtuC"/>
    <property type="match status" value="1"/>
</dbReference>
<feature type="transmembrane region" description="Helical" evidence="8">
    <location>
        <begin position="283"/>
        <end position="307"/>
    </location>
</feature>
<dbReference type="Proteomes" id="UP000563151">
    <property type="component" value="Unassembled WGS sequence"/>
</dbReference>
<keyword evidence="10" id="KW-1185">Reference proteome</keyword>
<dbReference type="PANTHER" id="PTHR30472">
    <property type="entry name" value="FERRIC ENTEROBACTIN TRANSPORT SYSTEM PERMEASE PROTEIN"/>
    <property type="match status" value="1"/>
</dbReference>
<protein>
    <submittedName>
        <fullName evidence="9">Iron ABC transporter permease</fullName>
    </submittedName>
</protein>
<feature type="transmembrane region" description="Helical" evidence="8">
    <location>
        <begin position="354"/>
        <end position="371"/>
    </location>
</feature>
<sequence length="380" mass="41358">MLKNYILNYLNKMEDTLKSKVTIKENKNLKPVKITNLMIVTGLFIVLVISIIFAVAIGSVKIPAADVYKVIMYKLFNIKGLESTVQVSFIDIIWQIRLPRVLLGVIAGMGLALGGVVMQATVQNPLADPYILGISSGAVFGATFFILIGPNVLTGTFLNIGVAFWAFIGALLSSIIVFKLSSIGGRITPVKLVLSGMVVSLICSSFSCLMVYLTNNNDAVRSISEWTMGSLTGGKWSNLWLPTLVVLILATFFLCQCRVMNTMLLGDEAAVTLGIDLNKYRKLYMIIVAILTGVLVANCGIIGFIGLVIPHITRGLVGSNHKNNLPIAMLIGSIFLVWADVLARIILKNMEMPIGIITSSLGAPFFIYIIIKRAYSFGER</sequence>
<reference evidence="9 10" key="1">
    <citation type="submission" date="2020-04" db="EMBL/GenBank/DDBJ databases">
        <title>Genomic insights into acetone-butanol-ethanol (ABE) fermentation by sequencing solventogenic clostridia strains.</title>
        <authorList>
            <person name="Brown S."/>
        </authorList>
    </citation>
    <scope>NUCLEOTIDE SEQUENCE [LARGE SCALE GENOMIC DNA]</scope>
    <source>
        <strain evidence="9 10">DJ011</strain>
    </source>
</reference>
<evidence type="ECO:0000256" key="7">
    <source>
        <dbReference type="ARBA" id="ARBA00023136"/>
    </source>
</evidence>
<feature type="transmembrane region" description="Helical" evidence="8">
    <location>
        <begin position="130"/>
        <end position="148"/>
    </location>
</feature>
<dbReference type="GO" id="GO:0005886">
    <property type="term" value="C:plasma membrane"/>
    <property type="evidence" value="ECO:0007669"/>
    <property type="project" value="UniProtKB-SubCell"/>
</dbReference>
<keyword evidence="7 8" id="KW-0472">Membrane</keyword>
<evidence type="ECO:0000256" key="6">
    <source>
        <dbReference type="ARBA" id="ARBA00022989"/>
    </source>
</evidence>
<dbReference type="Pfam" id="PF01032">
    <property type="entry name" value="FecCD"/>
    <property type="match status" value="1"/>
</dbReference>
<keyword evidence="6 8" id="KW-1133">Transmembrane helix</keyword>
<dbReference type="GO" id="GO:0033214">
    <property type="term" value="P:siderophore-iron import into cell"/>
    <property type="evidence" value="ECO:0007669"/>
    <property type="project" value="TreeGrafter"/>
</dbReference>
<dbReference type="EMBL" id="JAAZWO010000011">
    <property type="protein sequence ID" value="MBC2398208.1"/>
    <property type="molecule type" value="Genomic_DNA"/>
</dbReference>
<evidence type="ECO:0000256" key="3">
    <source>
        <dbReference type="ARBA" id="ARBA00022448"/>
    </source>
</evidence>
<feature type="transmembrane region" description="Helical" evidence="8">
    <location>
        <begin position="236"/>
        <end position="255"/>
    </location>
</feature>
<feature type="transmembrane region" description="Helical" evidence="8">
    <location>
        <begin position="34"/>
        <end position="57"/>
    </location>
</feature>
<evidence type="ECO:0000313" key="10">
    <source>
        <dbReference type="Proteomes" id="UP000563151"/>
    </source>
</evidence>
<dbReference type="InterPro" id="IPR000522">
    <property type="entry name" value="ABC_transptr_permease_BtuC"/>
</dbReference>
<dbReference type="InterPro" id="IPR037294">
    <property type="entry name" value="ABC_BtuC-like"/>
</dbReference>
<evidence type="ECO:0000256" key="4">
    <source>
        <dbReference type="ARBA" id="ARBA00022475"/>
    </source>
</evidence>